<evidence type="ECO:0000256" key="1">
    <source>
        <dbReference type="SAM" id="MobiDB-lite"/>
    </source>
</evidence>
<reference evidence="2 3" key="1">
    <citation type="submission" date="2023-09" db="EMBL/GenBank/DDBJ databases">
        <title>Nesidiocoris tenuis whole genome shotgun sequence.</title>
        <authorList>
            <person name="Shibata T."/>
            <person name="Shimoda M."/>
            <person name="Kobayashi T."/>
            <person name="Uehara T."/>
        </authorList>
    </citation>
    <scope>NUCLEOTIDE SEQUENCE [LARGE SCALE GENOMIC DNA]</scope>
    <source>
        <strain evidence="2 3">Japan</strain>
    </source>
</reference>
<feature type="region of interest" description="Disordered" evidence="1">
    <location>
        <begin position="1"/>
        <end position="31"/>
    </location>
</feature>
<evidence type="ECO:0000313" key="3">
    <source>
        <dbReference type="Proteomes" id="UP001307889"/>
    </source>
</evidence>
<organism evidence="2 3">
    <name type="scientific">Nesidiocoris tenuis</name>
    <dbReference type="NCBI Taxonomy" id="355587"/>
    <lineage>
        <taxon>Eukaryota</taxon>
        <taxon>Metazoa</taxon>
        <taxon>Ecdysozoa</taxon>
        <taxon>Arthropoda</taxon>
        <taxon>Hexapoda</taxon>
        <taxon>Insecta</taxon>
        <taxon>Pterygota</taxon>
        <taxon>Neoptera</taxon>
        <taxon>Paraneoptera</taxon>
        <taxon>Hemiptera</taxon>
        <taxon>Heteroptera</taxon>
        <taxon>Panheteroptera</taxon>
        <taxon>Cimicomorpha</taxon>
        <taxon>Miridae</taxon>
        <taxon>Dicyphina</taxon>
        <taxon>Nesidiocoris</taxon>
    </lineage>
</organism>
<dbReference type="EMBL" id="AP028909">
    <property type="protein sequence ID" value="BES89029.1"/>
    <property type="molecule type" value="Genomic_DNA"/>
</dbReference>
<gene>
    <name evidence="2" type="ORF">NTJ_01836</name>
</gene>
<sequence>MLVSLLIRDDQSSSDDKGLEPTAAPAKSDLPSRDYFTRSKIERIKWTLPITQKAGLNKFDDATRQQQ</sequence>
<dbReference type="Proteomes" id="UP001307889">
    <property type="component" value="Chromosome 1"/>
</dbReference>
<keyword evidence="3" id="KW-1185">Reference proteome</keyword>
<protein>
    <submittedName>
        <fullName evidence="2">Uncharacterized protein</fullName>
    </submittedName>
</protein>
<proteinExistence type="predicted"/>
<accession>A0ABN7ACG3</accession>
<evidence type="ECO:0000313" key="2">
    <source>
        <dbReference type="EMBL" id="BES89029.1"/>
    </source>
</evidence>
<name>A0ABN7ACG3_9HEMI</name>
<feature type="compositionally biased region" description="Basic and acidic residues" evidence="1">
    <location>
        <begin position="7"/>
        <end position="19"/>
    </location>
</feature>